<keyword evidence="4" id="KW-0611">Plant defense</keyword>
<dbReference type="InterPro" id="IPR057135">
    <property type="entry name" value="At4g27190-like_LRR"/>
</dbReference>
<dbReference type="GO" id="GO:0043531">
    <property type="term" value="F:ADP binding"/>
    <property type="evidence" value="ECO:0007669"/>
    <property type="project" value="InterPro"/>
</dbReference>
<keyword evidence="5" id="KW-0067">ATP-binding</keyword>
<evidence type="ECO:0000256" key="7">
    <source>
        <dbReference type="SAM" id="SignalP"/>
    </source>
</evidence>
<dbReference type="SUPFAM" id="SSF50978">
    <property type="entry name" value="WD40 repeat-like"/>
    <property type="match status" value="1"/>
</dbReference>
<protein>
    <submittedName>
        <fullName evidence="10">Aladin</fullName>
    </submittedName>
</protein>
<dbReference type="InterPro" id="IPR036388">
    <property type="entry name" value="WH-like_DNA-bd_sf"/>
</dbReference>
<dbReference type="Gene3D" id="3.80.10.10">
    <property type="entry name" value="Ribonuclease Inhibitor"/>
    <property type="match status" value="2"/>
</dbReference>
<comment type="similarity">
    <text evidence="1">Belongs to the disease resistance NB-LRR family.</text>
</comment>
<accession>A0AAW2VGY6</accession>
<evidence type="ECO:0000313" key="10">
    <source>
        <dbReference type="EMBL" id="KAL0428418.1"/>
    </source>
</evidence>
<feature type="domain" description="Disease resistance protein At4g27190-like leucine-rich repeats" evidence="9">
    <location>
        <begin position="793"/>
        <end position="928"/>
    </location>
</feature>
<feature type="coiled-coil region" evidence="6">
    <location>
        <begin position="33"/>
        <end position="95"/>
    </location>
</feature>
<dbReference type="Pfam" id="PF00931">
    <property type="entry name" value="NB-ARC"/>
    <property type="match status" value="1"/>
</dbReference>
<organism evidence="10">
    <name type="scientific">Sesamum latifolium</name>
    <dbReference type="NCBI Taxonomy" id="2727402"/>
    <lineage>
        <taxon>Eukaryota</taxon>
        <taxon>Viridiplantae</taxon>
        <taxon>Streptophyta</taxon>
        <taxon>Embryophyta</taxon>
        <taxon>Tracheophyta</taxon>
        <taxon>Spermatophyta</taxon>
        <taxon>Magnoliopsida</taxon>
        <taxon>eudicotyledons</taxon>
        <taxon>Gunneridae</taxon>
        <taxon>Pentapetalae</taxon>
        <taxon>asterids</taxon>
        <taxon>lamiids</taxon>
        <taxon>Lamiales</taxon>
        <taxon>Pedaliaceae</taxon>
        <taxon>Sesamum</taxon>
    </lineage>
</organism>
<dbReference type="InterPro" id="IPR036322">
    <property type="entry name" value="WD40_repeat_dom_sf"/>
</dbReference>
<comment type="caution">
    <text evidence="10">The sequence shown here is derived from an EMBL/GenBank/DDBJ whole genome shotgun (WGS) entry which is preliminary data.</text>
</comment>
<dbReference type="InterPro" id="IPR042197">
    <property type="entry name" value="Apaf_helical"/>
</dbReference>
<dbReference type="EMBL" id="JACGWN010000010">
    <property type="protein sequence ID" value="KAL0428418.1"/>
    <property type="molecule type" value="Genomic_DNA"/>
</dbReference>
<dbReference type="SUPFAM" id="SSF52058">
    <property type="entry name" value="L domain-like"/>
    <property type="match status" value="1"/>
</dbReference>
<dbReference type="Pfam" id="PF23247">
    <property type="entry name" value="LRR_RPS2"/>
    <property type="match status" value="2"/>
</dbReference>
<dbReference type="Gene3D" id="2.130.10.10">
    <property type="entry name" value="YVTN repeat-like/Quinoprotein amine dehydrogenase"/>
    <property type="match status" value="1"/>
</dbReference>
<dbReference type="InterPro" id="IPR027417">
    <property type="entry name" value="P-loop_NTPase"/>
</dbReference>
<reference evidence="10" key="2">
    <citation type="journal article" date="2024" name="Plant">
        <title>Genomic evolution and insights into agronomic trait innovations of Sesamum species.</title>
        <authorList>
            <person name="Miao H."/>
            <person name="Wang L."/>
            <person name="Qu L."/>
            <person name="Liu H."/>
            <person name="Sun Y."/>
            <person name="Le M."/>
            <person name="Wang Q."/>
            <person name="Wei S."/>
            <person name="Zheng Y."/>
            <person name="Lin W."/>
            <person name="Duan Y."/>
            <person name="Cao H."/>
            <person name="Xiong S."/>
            <person name="Wang X."/>
            <person name="Wei L."/>
            <person name="Li C."/>
            <person name="Ma Q."/>
            <person name="Ju M."/>
            <person name="Zhao R."/>
            <person name="Li G."/>
            <person name="Mu C."/>
            <person name="Tian Q."/>
            <person name="Mei H."/>
            <person name="Zhang T."/>
            <person name="Gao T."/>
            <person name="Zhang H."/>
        </authorList>
    </citation>
    <scope>NUCLEOTIDE SEQUENCE</scope>
    <source>
        <strain evidence="10">KEN1</strain>
    </source>
</reference>
<keyword evidence="5" id="KW-0547">Nucleotide-binding</keyword>
<feature type="chain" id="PRO_5043576459" evidence="7">
    <location>
        <begin position="22"/>
        <end position="1617"/>
    </location>
</feature>
<feature type="signal peptide" evidence="7">
    <location>
        <begin position="1"/>
        <end position="21"/>
    </location>
</feature>
<dbReference type="Gene3D" id="1.10.10.10">
    <property type="entry name" value="Winged helix-like DNA-binding domain superfamily/Winged helix DNA-binding domain"/>
    <property type="match status" value="1"/>
</dbReference>
<dbReference type="SUPFAM" id="SSF52540">
    <property type="entry name" value="P-loop containing nucleoside triphosphate hydrolases"/>
    <property type="match status" value="1"/>
</dbReference>
<dbReference type="GO" id="GO:0005524">
    <property type="term" value="F:ATP binding"/>
    <property type="evidence" value="ECO:0007669"/>
    <property type="project" value="UniProtKB-KW"/>
</dbReference>
<dbReference type="PRINTS" id="PR00364">
    <property type="entry name" value="DISEASERSIST"/>
</dbReference>
<dbReference type="PANTHER" id="PTHR33463">
    <property type="entry name" value="NB-ARC DOMAIN-CONTAINING PROTEIN-RELATED"/>
    <property type="match status" value="1"/>
</dbReference>
<dbReference type="Gene3D" id="3.40.50.300">
    <property type="entry name" value="P-loop containing nucleotide triphosphate hydrolases"/>
    <property type="match status" value="1"/>
</dbReference>
<evidence type="ECO:0000256" key="3">
    <source>
        <dbReference type="ARBA" id="ARBA00022737"/>
    </source>
</evidence>
<evidence type="ECO:0000256" key="5">
    <source>
        <dbReference type="ARBA" id="ARBA00022840"/>
    </source>
</evidence>
<dbReference type="Gene3D" id="1.10.8.430">
    <property type="entry name" value="Helical domain of apoptotic protease-activating factors"/>
    <property type="match status" value="1"/>
</dbReference>
<evidence type="ECO:0000259" key="9">
    <source>
        <dbReference type="Pfam" id="PF23247"/>
    </source>
</evidence>
<dbReference type="InterPro" id="IPR015943">
    <property type="entry name" value="WD40/YVTN_repeat-like_dom_sf"/>
</dbReference>
<reference evidence="10" key="1">
    <citation type="submission" date="2020-06" db="EMBL/GenBank/DDBJ databases">
        <authorList>
            <person name="Li T."/>
            <person name="Hu X."/>
            <person name="Zhang T."/>
            <person name="Song X."/>
            <person name="Zhang H."/>
            <person name="Dai N."/>
            <person name="Sheng W."/>
            <person name="Hou X."/>
            <person name="Wei L."/>
        </authorList>
    </citation>
    <scope>NUCLEOTIDE SEQUENCE</scope>
    <source>
        <strain evidence="10">KEN1</strain>
        <tissue evidence="10">Leaf</tissue>
    </source>
</reference>
<keyword evidence="7" id="KW-0732">Signal</keyword>
<keyword evidence="6" id="KW-0175">Coiled coil</keyword>
<keyword evidence="2" id="KW-0433">Leucine-rich repeat</keyword>
<evidence type="ECO:0000256" key="6">
    <source>
        <dbReference type="SAM" id="Coils"/>
    </source>
</evidence>
<name>A0AAW2VGY6_9LAMI</name>
<sequence length="1617" mass="182810">MAAVLPLLGGVLNVVFNVAACLAPPIKRQIDYMRCYGKNIKDLRDQVDKLEGMEEEIQHLVSSAQNNLEIIRLDVQRWLEKVDSIKKVVNKLREDATKVPEGCISGRCPNMKLRYILSRRAKKMSKKAIQLQEEGKFDRVSYPAVDMIRFPDPAEMDTASLQREDKFKTRKSVEIESDNKFETRKFIEEQIMAALLNSDAKIISLCGMGGVGKTTMVERIGKTLKQKKLLDEIVMAVVTQEPDFRKIQNQIAQMLGLRLEEESPWTRGERLRSRMLRTQRILVVLDDVWGWLDLQKLGIPPTCKILLTSRARDICVQMGAEVILPLEVLSNEEAWILFSDEAGISNDTSNLVPIAKEVANECKGLPIALISVARALKHKSKPLWDDALLQLKRSMPTNIPGFLKDVYRPLELSYSHLEGNEAQNLFLLCSLFREDSNICIEDLVRYGIGLTFFNGIKNLREGRNRTHALIEILKDRFLLVDGDRKGYVKVHDVVRDFAILIASKNEHRFLVNFDKILEDWPWTDTLRDSYEHYTHMSLFSGYIYFPVCLNFPNLVFLLWESEDEEMREPICPFEEFKTLIVLHVHKLHILASPSSIQQLTNLRTLHLRDCNLENVSFIGELVNLEILSFQGSDFKILPAALGKLTNLRLLDLTDCQNLQVIEQGVFAGMVQLEELNLTNSYAAWEVYEGNKKNGADLTELELLLNLKSLSISIANTKVVSRNIHFTKKLIDYDISIGQFPTNYHSSTSYIPCTFSCSLQKSMALSLPIKTKLGDWISALVKSTEDLRLYGDGSNNIVHELNSGSFQYLKKLAFQECNTVDYLAVTADAYTPSSGVFPTLETLHLREIPNMKEICHGPLPAKSFGELQYLHLQALTGLRHLCSGPTPNLSLSNLKSIYIYECRNLVSLFSTCVAESLVQLEELDVGDCQMMNKVFFHEERQDNVTNSNLEFPKLNKLVLRCLHTVTSFCIKIDRISFPQLMVLKMEDLPRFKGFCPAKSSQHSAVGRNTDLQILFNKKVASPRIKMVKLRMLDEMSKVFSHQARDLVKLKELRIRNCRRLTGLIEKENKAQINTYYTVTFCSSKTPGIIIFHQLEYLEVDACDCLEALFSPLVAQGLVKLKELRIRNCKRLVEVIGKEDEQVQMNNGPTLFPQLKYLELLNVPNMTSFWDTNYEIKIPSLRDVTIDTNILLAVQLKKIAKHAVQSKPRKLFQEELASSEETVTLAEEENRRKASQTSSSCEDSRYASCQGTVFSPIPFESDNLLGTVAEQEGVSQRKGSLGILSAATKALFSGSLKPLFQPADVNSLKLKKKQFVMMLVYSVKLLQDVDLHSVSWHHHKNILAFISGPHHVTICDYDDSDGKPPCVLSIESQKDVKILEWRPNGGKTLSVACNGGICIWAASYPASASFESSSFTIWDVSQGLGTPIRRGLGGISLLKWSPSGDYFFAAKLYLMEHFISGRQTHGHQNHGPQKWGATWDPDGRMILLSFSESSTLGSIHFASKPPSLDAHLIPVELPEINSLTDSRVIEKIAWDASGERLAVSYRDGDELYKGLIAIFDVKRSPLISTSLIGFVRGPGDNPKPIAFSFHDKFKQGPLLSVENYNRHTHEDILKVGILM</sequence>
<feature type="domain" description="Disease resistance protein At4g27190-like leucine-rich repeats" evidence="9">
    <location>
        <begin position="1079"/>
        <end position="1184"/>
    </location>
</feature>
<evidence type="ECO:0000256" key="2">
    <source>
        <dbReference type="ARBA" id="ARBA00022614"/>
    </source>
</evidence>
<dbReference type="PANTHER" id="PTHR33463:SF198">
    <property type="entry name" value="RPP4C3"/>
    <property type="match status" value="1"/>
</dbReference>
<dbReference type="InterPro" id="IPR050905">
    <property type="entry name" value="Plant_NBS-LRR"/>
</dbReference>
<feature type="domain" description="NB-ARC" evidence="8">
    <location>
        <begin position="189"/>
        <end position="343"/>
    </location>
</feature>
<gene>
    <name evidence="10" type="ORF">Slati_3016600</name>
</gene>
<keyword evidence="3" id="KW-0677">Repeat</keyword>
<dbReference type="GO" id="GO:0006952">
    <property type="term" value="P:defense response"/>
    <property type="evidence" value="ECO:0007669"/>
    <property type="project" value="UniProtKB-KW"/>
</dbReference>
<evidence type="ECO:0000256" key="4">
    <source>
        <dbReference type="ARBA" id="ARBA00022821"/>
    </source>
</evidence>
<evidence type="ECO:0000256" key="1">
    <source>
        <dbReference type="ARBA" id="ARBA00008894"/>
    </source>
</evidence>
<proteinExistence type="inferred from homology"/>
<evidence type="ECO:0000259" key="8">
    <source>
        <dbReference type="Pfam" id="PF00931"/>
    </source>
</evidence>
<dbReference type="InterPro" id="IPR002182">
    <property type="entry name" value="NB-ARC"/>
</dbReference>
<dbReference type="InterPro" id="IPR032675">
    <property type="entry name" value="LRR_dom_sf"/>
</dbReference>